<dbReference type="HAMAP" id="MF_00795">
    <property type="entry name" value="CutC"/>
    <property type="match status" value="1"/>
</dbReference>
<dbReference type="PANTHER" id="PTHR12598:SF0">
    <property type="entry name" value="COPPER HOMEOSTASIS PROTEIN CUTC HOMOLOG"/>
    <property type="match status" value="1"/>
</dbReference>
<gene>
    <name evidence="3" type="ORF">FKW77_000443</name>
</gene>
<organism evidence="3 4">
    <name type="scientific">Venturia effusa</name>
    <dbReference type="NCBI Taxonomy" id="50376"/>
    <lineage>
        <taxon>Eukaryota</taxon>
        <taxon>Fungi</taxon>
        <taxon>Dikarya</taxon>
        <taxon>Ascomycota</taxon>
        <taxon>Pezizomycotina</taxon>
        <taxon>Dothideomycetes</taxon>
        <taxon>Pleosporomycetidae</taxon>
        <taxon>Venturiales</taxon>
        <taxon>Venturiaceae</taxon>
        <taxon>Venturia</taxon>
    </lineage>
</organism>
<dbReference type="OrthoDB" id="7392499at2759"/>
<proteinExistence type="inferred from homology"/>
<comment type="similarity">
    <text evidence="1">Belongs to the CutC family.</text>
</comment>
<dbReference type="Pfam" id="PF03932">
    <property type="entry name" value="CutC"/>
    <property type="match status" value="1"/>
</dbReference>
<protein>
    <recommendedName>
        <fullName evidence="2">Copper homeostasis protein cutC homolog</fullName>
    </recommendedName>
</protein>
<reference evidence="3 4" key="1">
    <citation type="submission" date="2019-07" db="EMBL/GenBank/DDBJ databases">
        <title>Finished genome of Venturia effusa.</title>
        <authorList>
            <person name="Young C.A."/>
            <person name="Cox M.P."/>
            <person name="Ganley A.R.D."/>
            <person name="David W.J."/>
        </authorList>
    </citation>
    <scope>NUCLEOTIDE SEQUENCE [LARGE SCALE GENOMIC DNA]</scope>
    <source>
        <strain evidence="4">albino</strain>
    </source>
</reference>
<keyword evidence="4" id="KW-1185">Reference proteome</keyword>
<dbReference type="Gene3D" id="3.20.20.380">
    <property type="entry name" value="Copper homeostasis (CutC) domain"/>
    <property type="match status" value="1"/>
</dbReference>
<dbReference type="Proteomes" id="UP000316270">
    <property type="component" value="Chromosome 13"/>
</dbReference>
<dbReference type="STRING" id="50376.A0A517LHX9"/>
<name>A0A517LHX9_9PEZI</name>
<dbReference type="SUPFAM" id="SSF110395">
    <property type="entry name" value="CutC-like"/>
    <property type="match status" value="1"/>
</dbReference>
<sequence>MPLEIACFNVESAITAAKAGADRIELCANGRLGGTTPSTADFATLRNLLRTLPGTAALVPIHVMIRPRGGNFVYSPGEIANMESSIEEFMGLDDGGPDGFVFGLLNEDGEVDGEGCIRLLDRKGGRACTFHRAFDSIPAGKRGEAVEEILGLGFQGILTSGGANDAVGGKEVLAQLVRKVRGRGCMIIVGGGVRSRNLESLKEGIGAKWWHSSADVRGVGDANEEEVMRLVEMVESG</sequence>
<evidence type="ECO:0000256" key="2">
    <source>
        <dbReference type="ARBA" id="ARBA00019014"/>
    </source>
</evidence>
<dbReference type="PANTHER" id="PTHR12598">
    <property type="entry name" value="COPPER HOMEOSTASIS PROTEIN CUTC"/>
    <property type="match status" value="1"/>
</dbReference>
<dbReference type="InterPro" id="IPR036822">
    <property type="entry name" value="CutC-like_dom_sf"/>
</dbReference>
<accession>A0A517LHX9</accession>
<dbReference type="AlphaFoldDB" id="A0A517LHX9"/>
<dbReference type="InterPro" id="IPR005627">
    <property type="entry name" value="CutC-like"/>
</dbReference>
<dbReference type="GO" id="GO:0005507">
    <property type="term" value="F:copper ion binding"/>
    <property type="evidence" value="ECO:0007669"/>
    <property type="project" value="TreeGrafter"/>
</dbReference>
<dbReference type="EMBL" id="CP042197">
    <property type="protein sequence ID" value="QDS75238.1"/>
    <property type="molecule type" value="Genomic_DNA"/>
</dbReference>
<evidence type="ECO:0000313" key="3">
    <source>
        <dbReference type="EMBL" id="QDS75238.1"/>
    </source>
</evidence>
<evidence type="ECO:0000256" key="1">
    <source>
        <dbReference type="ARBA" id="ARBA00007768"/>
    </source>
</evidence>
<evidence type="ECO:0000313" key="4">
    <source>
        <dbReference type="Proteomes" id="UP000316270"/>
    </source>
</evidence>